<feature type="region of interest" description="Disordered" evidence="1">
    <location>
        <begin position="811"/>
        <end position="1015"/>
    </location>
</feature>
<dbReference type="RefSeq" id="XP_055892676.1">
    <property type="nucleotide sequence ID" value="XM_056036701.1"/>
</dbReference>
<keyword evidence="2" id="KW-1185">Reference proteome</keyword>
<evidence type="ECO:0000313" key="10">
    <source>
        <dbReference type="RefSeq" id="XP_055892679.1"/>
    </source>
</evidence>
<evidence type="ECO:0000313" key="6">
    <source>
        <dbReference type="RefSeq" id="XP_055892675.1"/>
    </source>
</evidence>
<dbReference type="Proteomes" id="UP001165740">
    <property type="component" value="Chromosome 7"/>
</dbReference>
<dbReference type="RefSeq" id="XP_055892674.1">
    <property type="nucleotide sequence ID" value="XM_056036699.1"/>
</dbReference>
<evidence type="ECO:0000256" key="1">
    <source>
        <dbReference type="SAM" id="MobiDB-lite"/>
    </source>
</evidence>
<proteinExistence type="predicted"/>
<dbReference type="GeneID" id="106073725"/>
<evidence type="ECO:0000313" key="7">
    <source>
        <dbReference type="RefSeq" id="XP_055892676.1"/>
    </source>
</evidence>
<evidence type="ECO:0000313" key="8">
    <source>
        <dbReference type="RefSeq" id="XP_055892677.1"/>
    </source>
</evidence>
<dbReference type="RefSeq" id="XP_055892671.1">
    <property type="nucleotide sequence ID" value="XM_056036696.1"/>
</dbReference>
<dbReference type="RefSeq" id="XP_055892675.1">
    <property type="nucleotide sequence ID" value="XM_056036700.1"/>
</dbReference>
<accession>A0A9W3AZM8</accession>
<evidence type="ECO:0000313" key="3">
    <source>
        <dbReference type="RefSeq" id="XP_055892671.1"/>
    </source>
</evidence>
<evidence type="ECO:0000313" key="5">
    <source>
        <dbReference type="RefSeq" id="XP_055892674.1"/>
    </source>
</evidence>
<gene>
    <name evidence="3 4 5 6 7 8 9 10" type="primary">LOC106073725</name>
</gene>
<evidence type="ECO:0000313" key="4">
    <source>
        <dbReference type="RefSeq" id="XP_055892672.1"/>
    </source>
</evidence>
<reference evidence="3 4" key="1">
    <citation type="submission" date="2025-04" db="UniProtKB">
        <authorList>
            <consortium name="RefSeq"/>
        </authorList>
    </citation>
    <scope>IDENTIFICATION</scope>
</reference>
<dbReference type="RefSeq" id="XP_055892678.1">
    <property type="nucleotide sequence ID" value="XM_056036703.1"/>
</dbReference>
<evidence type="ECO:0000313" key="2">
    <source>
        <dbReference type="Proteomes" id="UP001165740"/>
    </source>
</evidence>
<dbReference type="RefSeq" id="XP_055892677.1">
    <property type="nucleotide sequence ID" value="XM_056036702.1"/>
</dbReference>
<organism evidence="2 6">
    <name type="scientific">Biomphalaria glabrata</name>
    <name type="common">Bloodfluke planorb</name>
    <name type="synonym">Freshwater snail</name>
    <dbReference type="NCBI Taxonomy" id="6526"/>
    <lineage>
        <taxon>Eukaryota</taxon>
        <taxon>Metazoa</taxon>
        <taxon>Spiralia</taxon>
        <taxon>Lophotrochozoa</taxon>
        <taxon>Mollusca</taxon>
        <taxon>Gastropoda</taxon>
        <taxon>Heterobranchia</taxon>
        <taxon>Euthyneura</taxon>
        <taxon>Panpulmonata</taxon>
        <taxon>Hygrophila</taxon>
        <taxon>Lymnaeoidea</taxon>
        <taxon>Planorbidae</taxon>
        <taxon>Biomphalaria</taxon>
    </lineage>
</organism>
<name>A0A9W3AZM8_BIOGL</name>
<protein>
    <submittedName>
        <fullName evidence="3 4">Uncharacterized protein LOC106073725</fullName>
    </submittedName>
</protein>
<evidence type="ECO:0000313" key="9">
    <source>
        <dbReference type="RefSeq" id="XP_055892678.1"/>
    </source>
</evidence>
<dbReference type="RefSeq" id="XP_055892679.1">
    <property type="nucleotide sequence ID" value="XM_056036704.1"/>
</dbReference>
<dbReference type="RefSeq" id="XP_055892672.1">
    <property type="nucleotide sequence ID" value="XM_056036697.1"/>
</dbReference>
<sequence>MLSANKILSSDSNSYQVKGSHYNKMKHRYLENQQNQRTPRRDPKMDHLIIEPETVANYDPYTKAKIRRQVADCLKEEIQKAKAFVDRETKRCRSYFNYTGKEIQLKNVDKRKINPMSSDYLDELDEVLRKKGTVEECRIFNQNSKQSQQKLKRRAKKNVSSCFKEEKQSKKCLSKKKTWTQLKVNTSREKVEPKCSSLDTKKNNFSLEFLQNDSERNLFGWNDKTSTALSSTSSPTSCLRQGQFFKTYFEKDQVNFLENLTNDFNLKKSKSFMKSLASIIQEKTKTLCDSSCLNIDPTHTCCWDHHRIRENKPFTTKTTNSAINVAVDSQCLSQTNKNSERAKTSNYFNSERQEPLTYLSNHDAFQNSSFSMNGSVPQNEINEINLCYKYRPRYLNTSRQHLHSDTQIDLEDTPLCGFIKSSISKNELFAHKYKDEILPPLPSPAHTQDKSCYHYSNKTLNGDELVYHKSCFPVEPPLERPTSEMSHILSIINSRCNQNKYLTKSRSEWNPIHDNTMYGTKKSINRNKDSNFASSARPCPHKYDIEQCDKFSNSRCTYPLKVVSTDDQTLSTFNTLSPNPNNVASLNETISFNHSSFNSSPKSSFDLHEVNLTPRNTLWNVSDQHKFSSLHMIDLDNLSYSFETADSPTSLTCKISQLNKRFQKSDKYEKDFTYDNRDNDLQKTTKEISVEEKFDIKPFLKHSELAPQDLKGDLLEKQQRDYTFYMKEKQVNRKLESNLRNTWYRDRTLQSATNKSDFSQQKDDLRSIDLCKDVNQHYELDRKCNIGSIYNRNFSELDNTSKYKLDTYRKFDQGDTGNREDNLLDTDHRKCNQGDTGNREDNLLDTDHKKCDQGDTGNREDNLLDTHHRKCDQGDTGNREDNLLDTDHRKCDQGDTGNREDNLLDTHHRKCDQGDTGNREDNLLDTDHRKCDQGDTDNREDNLLDTHHRKCDQGDTGNRKDNLLDTDHRKCDQGDTGNREGDIGNMEYGKRSLRDTDHTEGNVHDTDKNDINPQLDRKVFNAYTGNRESDIRNIDNKDDNRQYKMDWECYPQGTEDRKCKLQNKNDNDIQLQKSKFQVSFYQTNVTGKNPRNIGYNTVLSQQTNKLDVGDIDKSMRFTPNTKTIESYTEDINSSKRDEKIIQTKLITSENSLRKVLTAIKGNEFKKISKIEKRANYTNVNCLDKRCSPGKVSAKLLSTPITDIDKDSYKNILKSKLSVESLENVSHLTLHRSEQESDASMYKGFSKKCVGPRTLDEEIHTITLDCKNDSFLLNNKMILKSSSDNPMPLALTCLDHVAHKLLNEEKPDLGRALNFLETFSHVKPVIANTKYQQLLTSLSPSKVDMFDDDTSTWTTSSTIIRSNENVLCNENNKIPTAGSYCHALVDNERNEMNKKDKMTMIKDIKRKENNNNEYEKDFINNETSPTNKITIDSMTHNRIDKQSQILPTANNLNLSHDPLVVTKVETISDTKDDKDINLDQSNGAYYFETIEPSVDMSCTQFARKSLSLKTKQQCQDNVCRKHDITFTAYKINNKQKERSVKWRDINVHKDYIATESTEKHNIHFEPNKESFNLEKTRECEENIEQKVTKPLPKKCAFNKTRSSIPVVNQAKKFAKTSKEVLRQTSPAILHKIKMKTSLKAQSTLLGLPDCIVPCTRGVRVKTFHGQNVLSGLESKLRLQESKQLSFAITKNVNNHTKYSKTYLKPESSVCSKKYNIIKRLAESSRAVVSPFNTKKARTQAVPYEQWITKLSQSTKLNRMVETQDLVVIDLDDETLTRPPVTIKTYGSKSALPVNIETYEIKLSSPQFTVKTQRYPVHQSNQSSKMFSSVCLTGNQ</sequence>